<comment type="caution">
    <text evidence="2">The sequence shown here is derived from an EMBL/GenBank/DDBJ whole genome shotgun (WGS) entry which is preliminary data.</text>
</comment>
<gene>
    <name evidence="2" type="ORF">Y88_2030</name>
</gene>
<dbReference type="AlphaFoldDB" id="F1Z5P6"/>
<organism evidence="2 3">
    <name type="scientific">Novosphingobium nitrogenifigens DSM 19370</name>
    <dbReference type="NCBI Taxonomy" id="983920"/>
    <lineage>
        <taxon>Bacteria</taxon>
        <taxon>Pseudomonadati</taxon>
        <taxon>Pseudomonadota</taxon>
        <taxon>Alphaproteobacteria</taxon>
        <taxon>Sphingomonadales</taxon>
        <taxon>Sphingomonadaceae</taxon>
        <taxon>Novosphingobium</taxon>
    </lineage>
</organism>
<keyword evidence="3" id="KW-1185">Reference proteome</keyword>
<dbReference type="InParanoid" id="F1Z5P6"/>
<proteinExistence type="predicted"/>
<evidence type="ECO:0000256" key="1">
    <source>
        <dbReference type="SAM" id="MobiDB-lite"/>
    </source>
</evidence>
<evidence type="ECO:0000313" key="3">
    <source>
        <dbReference type="Proteomes" id="UP000004728"/>
    </source>
</evidence>
<dbReference type="STRING" id="983920.Y88_2030"/>
<accession>F1Z5P6</accession>
<evidence type="ECO:0000313" key="2">
    <source>
        <dbReference type="EMBL" id="EGD60156.1"/>
    </source>
</evidence>
<dbReference type="Proteomes" id="UP000004728">
    <property type="component" value="Unassembled WGS sequence"/>
</dbReference>
<feature type="region of interest" description="Disordered" evidence="1">
    <location>
        <begin position="37"/>
        <end position="69"/>
    </location>
</feature>
<reference evidence="2 3" key="1">
    <citation type="journal article" date="2012" name="J. Bacteriol.">
        <title>Draft Genome Sequence of Novosphingobium nitrogenifigens Y88T.</title>
        <authorList>
            <person name="Strabala T.J."/>
            <person name="Macdonald L."/>
            <person name="Liu V."/>
            <person name="Smit A.M."/>
        </authorList>
    </citation>
    <scope>NUCLEOTIDE SEQUENCE [LARGE SCALE GENOMIC DNA]</scope>
    <source>
        <strain evidence="2 3">DSM 19370</strain>
    </source>
</reference>
<dbReference type="EMBL" id="AEWJ01000023">
    <property type="protein sequence ID" value="EGD60156.1"/>
    <property type="molecule type" value="Genomic_DNA"/>
</dbReference>
<sequence length="69" mass="7386">MACARHTHKQAPGIYPRRPQNSGAVLQCSDAGFFENPSQTDFAAPALSPTRPPNDGTLWVVGWGRGPVP</sequence>
<protein>
    <submittedName>
        <fullName evidence="2">Uncharacterized protein</fullName>
    </submittedName>
</protein>
<feature type="region of interest" description="Disordered" evidence="1">
    <location>
        <begin position="1"/>
        <end position="22"/>
    </location>
</feature>
<dbReference type="HOGENOM" id="CLU_2771778_0_0_5"/>
<name>F1Z5P6_9SPHN</name>